<dbReference type="InterPro" id="IPR010330">
    <property type="entry name" value="CoiA_nuc"/>
</dbReference>
<dbReference type="Proteomes" id="UP000050872">
    <property type="component" value="Unassembled WGS sequence"/>
</dbReference>
<proteinExistence type="predicted"/>
<dbReference type="EMBL" id="AZEZ01000092">
    <property type="protein sequence ID" value="KRL43146.1"/>
    <property type="molecule type" value="Genomic_DNA"/>
</dbReference>
<dbReference type="Pfam" id="PF06054">
    <property type="entry name" value="CoiA_nuc"/>
    <property type="match status" value="1"/>
</dbReference>
<organism evidence="2 3">
    <name type="scientific">Companilactobacillus mindensis DSM 14500</name>
    <dbReference type="NCBI Taxonomy" id="1423770"/>
    <lineage>
        <taxon>Bacteria</taxon>
        <taxon>Bacillati</taxon>
        <taxon>Bacillota</taxon>
        <taxon>Bacilli</taxon>
        <taxon>Lactobacillales</taxon>
        <taxon>Lactobacillaceae</taxon>
        <taxon>Companilactobacillus</taxon>
    </lineage>
</organism>
<gene>
    <name evidence="2" type="ORF">FD29_GL001123</name>
</gene>
<feature type="domain" description="Competence protein CoiA nuclease-like" evidence="1">
    <location>
        <begin position="57"/>
        <end position="188"/>
    </location>
</feature>
<reference evidence="2 3" key="1">
    <citation type="journal article" date="2015" name="Genome Announc.">
        <title>Expanding the biotechnology potential of lactobacilli through comparative genomics of 213 strains and associated genera.</title>
        <authorList>
            <person name="Sun Z."/>
            <person name="Harris H.M."/>
            <person name="McCann A."/>
            <person name="Guo C."/>
            <person name="Argimon S."/>
            <person name="Zhang W."/>
            <person name="Yang X."/>
            <person name="Jeffery I.B."/>
            <person name="Cooney J.C."/>
            <person name="Kagawa T.F."/>
            <person name="Liu W."/>
            <person name="Song Y."/>
            <person name="Salvetti E."/>
            <person name="Wrobel A."/>
            <person name="Rasinkangas P."/>
            <person name="Parkhill J."/>
            <person name="Rea M.C."/>
            <person name="O'Sullivan O."/>
            <person name="Ritari J."/>
            <person name="Douillard F.P."/>
            <person name="Paul Ross R."/>
            <person name="Yang R."/>
            <person name="Briner A.E."/>
            <person name="Felis G.E."/>
            <person name="de Vos W.M."/>
            <person name="Barrangou R."/>
            <person name="Klaenhammer T.R."/>
            <person name="Caufield P.W."/>
            <person name="Cui Y."/>
            <person name="Zhang H."/>
            <person name="O'Toole P.W."/>
        </authorList>
    </citation>
    <scope>NUCLEOTIDE SEQUENCE [LARGE SCALE GENOMIC DNA]</scope>
    <source>
        <strain evidence="2 3">DSM 14500</strain>
    </source>
</reference>
<dbReference type="PATRIC" id="fig|1423770.3.peg.1156"/>
<protein>
    <submittedName>
        <fullName evidence="2">Competence protein</fullName>
    </submittedName>
</protein>
<comment type="caution">
    <text evidence="2">The sequence shown here is derived from an EMBL/GenBank/DDBJ whole genome shotgun (WGS) entry which is preliminary data.</text>
</comment>
<name>A0A0R1QLR0_9LACO</name>
<evidence type="ECO:0000313" key="3">
    <source>
        <dbReference type="Proteomes" id="UP000050872"/>
    </source>
</evidence>
<dbReference type="OrthoDB" id="3784230at2"/>
<dbReference type="AlphaFoldDB" id="A0A0R1QLR0"/>
<accession>A0A0R1QLR0</accession>
<dbReference type="STRING" id="1423770.FD29_GL001123"/>
<keyword evidence="3" id="KW-1185">Reference proteome</keyword>
<dbReference type="RefSeq" id="WP_057888504.1">
    <property type="nucleotide sequence ID" value="NZ_AZEZ01000092.1"/>
</dbReference>
<sequence>MYAALNKQGTLTNACNAIPTDVYFCSQCLKPVKLIVGSAKPFFRHENLKHNSVHERLIHQQGKAIIAQVLQSRWQVPVELEVFLADIQQRPDILVDNKIVFEYQCAKIDVKELAQRVRGYDNKQLANIWILGGNYLSEKLTSEHLKFLAYNAEWKYYLLLFDSQRIRLIIFHHIKFVGPFSKLTAQKKVFTRYNLIKIFDFKPIVKADKLSRINYRLLRKLRSKNDDRSQKIKMDFFQKHQLTIEEELKGRSFRSQPPIYRYPAWKMYASGEKIYLNQPLLKNKPHKKPPQM</sequence>
<evidence type="ECO:0000259" key="1">
    <source>
        <dbReference type="Pfam" id="PF06054"/>
    </source>
</evidence>
<evidence type="ECO:0000313" key="2">
    <source>
        <dbReference type="EMBL" id="KRL43146.1"/>
    </source>
</evidence>